<evidence type="ECO:0000256" key="3">
    <source>
        <dbReference type="ARBA" id="ARBA00012891"/>
    </source>
</evidence>
<dbReference type="InterPro" id="IPR011010">
    <property type="entry name" value="DNA_brk_join_enz"/>
</dbReference>
<keyword evidence="5" id="KW-0238">DNA-binding</keyword>
<evidence type="ECO:0000256" key="1">
    <source>
        <dbReference type="ARBA" id="ARBA00000213"/>
    </source>
</evidence>
<sequence length="342" mass="38072">MSSRLRTSDPNGPGFGRLRCGRGFRYLDPQGRAVADDHVKARLKSLAIPPAWTDVWICPWSNGHLQATGTDAAGRRQYLYHEKFRARQERAKHEHVRQAAAALPGLRDQVGKDLVQRGLTRDRVLACAVRLLDLGFFRVGSDSYARANDTYGLTTLLRDHAACRGGEICFRYPAKNSKAQVRALVDSRAYETVRALCRQRPAGQRLFAYRDGGGWRELHSDDLNEGLRRLSGTALTAKDFRTWHATVLAAVALAVSAPMARTSPDARTRAISRAVREVSDYLGNTPATCRHSYINPRVIELYEEDVTIASDLERLGEHGRFGLPATQGPVEAAVFRLLEPVR</sequence>
<evidence type="ECO:0000256" key="2">
    <source>
        <dbReference type="ARBA" id="ARBA00006645"/>
    </source>
</evidence>
<dbReference type="InterPro" id="IPR013500">
    <property type="entry name" value="TopoI_cat_euk"/>
</dbReference>
<protein>
    <recommendedName>
        <fullName evidence="3">DNA topoisomerase</fullName>
        <ecNumber evidence="3">5.6.2.1</ecNumber>
    </recommendedName>
</protein>
<dbReference type="Gene3D" id="3.90.15.10">
    <property type="entry name" value="Topoisomerase I, Chain A, domain 3"/>
    <property type="match status" value="1"/>
</dbReference>
<name>A0A6G4U0U3_9ACTN</name>
<organism evidence="9 10">
    <name type="scientific">Streptomyces coryli</name>
    <dbReference type="NCBI Taxonomy" id="1128680"/>
    <lineage>
        <taxon>Bacteria</taxon>
        <taxon>Bacillati</taxon>
        <taxon>Actinomycetota</taxon>
        <taxon>Actinomycetes</taxon>
        <taxon>Kitasatosporales</taxon>
        <taxon>Streptomycetaceae</taxon>
        <taxon>Streptomyces</taxon>
    </lineage>
</organism>
<feature type="domain" description="DNA topoisomerase I catalytic core eukaryotic-type" evidence="7">
    <location>
        <begin position="82"/>
        <end position="290"/>
    </location>
</feature>
<evidence type="ECO:0000256" key="6">
    <source>
        <dbReference type="ARBA" id="ARBA00023235"/>
    </source>
</evidence>
<evidence type="ECO:0000259" key="8">
    <source>
        <dbReference type="Pfam" id="PF21338"/>
    </source>
</evidence>
<dbReference type="SUPFAM" id="SSF55869">
    <property type="entry name" value="DNA topoisomerase I domain"/>
    <property type="match status" value="1"/>
</dbReference>
<dbReference type="Gene3D" id="3.30.66.10">
    <property type="entry name" value="DNA topoisomerase I domain"/>
    <property type="match status" value="1"/>
</dbReference>
<dbReference type="Pfam" id="PF01028">
    <property type="entry name" value="Topoisom_I"/>
    <property type="match status" value="1"/>
</dbReference>
<dbReference type="RefSeq" id="WP_165237053.1">
    <property type="nucleotide sequence ID" value="NZ_JAAKZV010000049.1"/>
</dbReference>
<dbReference type="Pfam" id="PF21338">
    <property type="entry name" value="Top1B_N_bact"/>
    <property type="match status" value="1"/>
</dbReference>
<dbReference type="EMBL" id="JAAKZV010000049">
    <property type="protein sequence ID" value="NGN64998.1"/>
    <property type="molecule type" value="Genomic_DNA"/>
</dbReference>
<feature type="domain" description="DNA topoisomerase IB N-terminal" evidence="8">
    <location>
        <begin position="23"/>
        <end position="71"/>
    </location>
</feature>
<evidence type="ECO:0000256" key="5">
    <source>
        <dbReference type="ARBA" id="ARBA00023125"/>
    </source>
</evidence>
<evidence type="ECO:0000256" key="4">
    <source>
        <dbReference type="ARBA" id="ARBA00023029"/>
    </source>
</evidence>
<dbReference type="InterPro" id="IPR014711">
    <property type="entry name" value="TopoI_cat_a-hlx-sub_euk"/>
</dbReference>
<dbReference type="InterPro" id="IPR001631">
    <property type="entry name" value="TopoI"/>
</dbReference>
<dbReference type="GO" id="GO:0003917">
    <property type="term" value="F:DNA topoisomerase type I (single strand cut, ATP-independent) activity"/>
    <property type="evidence" value="ECO:0007669"/>
    <property type="project" value="UniProtKB-EC"/>
</dbReference>
<gene>
    <name evidence="9" type="ORF">G5C51_13970</name>
</gene>
<dbReference type="InterPro" id="IPR049331">
    <property type="entry name" value="Top1B_N_bact"/>
</dbReference>
<evidence type="ECO:0000259" key="7">
    <source>
        <dbReference type="Pfam" id="PF01028"/>
    </source>
</evidence>
<proteinExistence type="inferred from homology"/>
<reference evidence="9 10" key="1">
    <citation type="submission" date="2020-02" db="EMBL/GenBank/DDBJ databases">
        <title>Whole-genome analyses of novel actinobacteria.</title>
        <authorList>
            <person name="Sahin N."/>
        </authorList>
    </citation>
    <scope>NUCLEOTIDE SEQUENCE [LARGE SCALE GENOMIC DNA]</scope>
    <source>
        <strain evidence="9 10">A7024</strain>
    </source>
</reference>
<comment type="similarity">
    <text evidence="2">Belongs to the type IB topoisomerase family.</text>
</comment>
<dbReference type="PROSITE" id="PS52038">
    <property type="entry name" value="TOPO_IB_2"/>
    <property type="match status" value="1"/>
</dbReference>
<dbReference type="PRINTS" id="PR00416">
    <property type="entry name" value="EUTPISMRASEI"/>
</dbReference>
<accession>A0A6G4U0U3</accession>
<dbReference type="GO" id="GO:0003677">
    <property type="term" value="F:DNA binding"/>
    <property type="evidence" value="ECO:0007669"/>
    <property type="project" value="UniProtKB-KW"/>
</dbReference>
<keyword evidence="6 9" id="KW-0413">Isomerase</keyword>
<dbReference type="AlphaFoldDB" id="A0A6G4U0U3"/>
<keyword evidence="4" id="KW-0799">Topoisomerase</keyword>
<dbReference type="InterPro" id="IPR035447">
    <property type="entry name" value="DNA_topo_I_N_sf"/>
</dbReference>
<dbReference type="SUPFAM" id="SSF56349">
    <property type="entry name" value="DNA breaking-rejoining enzymes"/>
    <property type="match status" value="1"/>
</dbReference>
<keyword evidence="10" id="KW-1185">Reference proteome</keyword>
<dbReference type="GO" id="GO:0006265">
    <property type="term" value="P:DNA topological change"/>
    <property type="evidence" value="ECO:0007669"/>
    <property type="project" value="InterPro"/>
</dbReference>
<dbReference type="Proteomes" id="UP000481583">
    <property type="component" value="Unassembled WGS sequence"/>
</dbReference>
<evidence type="ECO:0000313" key="10">
    <source>
        <dbReference type="Proteomes" id="UP000481583"/>
    </source>
</evidence>
<evidence type="ECO:0000313" key="9">
    <source>
        <dbReference type="EMBL" id="NGN64998.1"/>
    </source>
</evidence>
<dbReference type="Gene3D" id="1.10.132.120">
    <property type="match status" value="1"/>
</dbReference>
<comment type="catalytic activity">
    <reaction evidence="1">
        <text>ATP-independent breakage of single-stranded DNA, followed by passage and rejoining.</text>
        <dbReference type="EC" id="5.6.2.1"/>
    </reaction>
</comment>
<comment type="caution">
    <text evidence="9">The sequence shown here is derived from an EMBL/GenBank/DDBJ whole genome shotgun (WGS) entry which is preliminary data.</text>
</comment>
<dbReference type="EC" id="5.6.2.1" evidence="3"/>